<evidence type="ECO:0000256" key="1">
    <source>
        <dbReference type="SAM" id="SignalP"/>
    </source>
</evidence>
<sequence precursor="true">MKFIFAIALLLGVSAQAGEIVLKKDTGFSVADLKFSLTNAQDNSLAEVTFSRTVFDVDEAPVYNFLISRFGSNYLFFNPKSLSLVADGQTIHCVNTSDLSAMRSTVGNTRKELEGFDSDEKTFLKVCQAKQVDLHLDGDKGSSIYHVDTAKADRGRAEFADLITHEASAVKSKQPAAATSSADDLKVTSVKGKLAEQSDLGWRFSYKLDASSVAGCKGKIILIQFVDEDGFALAETMEMNVTLQPGESKSITGIKTIDAKSGAKVSRVKAEVK</sequence>
<gene>
    <name evidence="2" type="ORF">Cflav_PD6239</name>
</gene>
<dbReference type="STRING" id="320771.Cflav_PD6239"/>
<organism evidence="2 3">
    <name type="scientific">Pedosphaera parvula (strain Ellin514)</name>
    <dbReference type="NCBI Taxonomy" id="320771"/>
    <lineage>
        <taxon>Bacteria</taxon>
        <taxon>Pseudomonadati</taxon>
        <taxon>Verrucomicrobiota</taxon>
        <taxon>Pedosphaerae</taxon>
        <taxon>Pedosphaerales</taxon>
        <taxon>Pedosphaeraceae</taxon>
        <taxon>Pedosphaera</taxon>
    </lineage>
</organism>
<name>B9XHS0_PEDPL</name>
<protein>
    <submittedName>
        <fullName evidence="2">Uncharacterized protein</fullName>
    </submittedName>
</protein>
<keyword evidence="1" id="KW-0732">Signal</keyword>
<dbReference type="EMBL" id="ABOX02000015">
    <property type="protein sequence ID" value="EEF60648.1"/>
    <property type="molecule type" value="Genomic_DNA"/>
</dbReference>
<feature type="signal peptide" evidence="1">
    <location>
        <begin position="1"/>
        <end position="17"/>
    </location>
</feature>
<evidence type="ECO:0000313" key="2">
    <source>
        <dbReference type="EMBL" id="EEF60648.1"/>
    </source>
</evidence>
<keyword evidence="3" id="KW-1185">Reference proteome</keyword>
<accession>B9XHS0</accession>
<dbReference type="AlphaFoldDB" id="B9XHS0"/>
<dbReference type="RefSeq" id="WP_007415364.1">
    <property type="nucleotide sequence ID" value="NZ_ABOX02000015.1"/>
</dbReference>
<reference evidence="2 3" key="1">
    <citation type="journal article" date="2011" name="J. Bacteriol.">
        <title>Genome sequence of 'Pedosphaera parvula' Ellin514, an aerobic Verrucomicrobial isolate from pasture soil.</title>
        <authorList>
            <person name="Kant R."/>
            <person name="van Passel M.W."/>
            <person name="Sangwan P."/>
            <person name="Palva A."/>
            <person name="Lucas S."/>
            <person name="Copeland A."/>
            <person name="Lapidus A."/>
            <person name="Glavina Del Rio T."/>
            <person name="Dalin E."/>
            <person name="Tice H."/>
            <person name="Bruce D."/>
            <person name="Goodwin L."/>
            <person name="Pitluck S."/>
            <person name="Chertkov O."/>
            <person name="Larimer F.W."/>
            <person name="Land M.L."/>
            <person name="Hauser L."/>
            <person name="Brettin T.S."/>
            <person name="Detter J.C."/>
            <person name="Han S."/>
            <person name="de Vos W.M."/>
            <person name="Janssen P.H."/>
            <person name="Smidt H."/>
        </authorList>
    </citation>
    <scope>NUCLEOTIDE SEQUENCE [LARGE SCALE GENOMIC DNA]</scope>
    <source>
        <strain evidence="2 3">Ellin514</strain>
    </source>
</reference>
<dbReference type="Proteomes" id="UP000003688">
    <property type="component" value="Unassembled WGS sequence"/>
</dbReference>
<comment type="caution">
    <text evidence="2">The sequence shown here is derived from an EMBL/GenBank/DDBJ whole genome shotgun (WGS) entry which is preliminary data.</text>
</comment>
<evidence type="ECO:0000313" key="3">
    <source>
        <dbReference type="Proteomes" id="UP000003688"/>
    </source>
</evidence>
<feature type="chain" id="PRO_5002893221" evidence="1">
    <location>
        <begin position="18"/>
        <end position="273"/>
    </location>
</feature>
<proteinExistence type="predicted"/>